<evidence type="ECO:0000313" key="2">
    <source>
        <dbReference type="Proteomes" id="UP000271241"/>
    </source>
</evidence>
<gene>
    <name evidence="1" type="ORF">THASP1DRAFT_12391</name>
</gene>
<dbReference type="EMBL" id="KZ992438">
    <property type="protein sequence ID" value="RKP10745.1"/>
    <property type="molecule type" value="Genomic_DNA"/>
</dbReference>
<reference evidence="2" key="1">
    <citation type="journal article" date="2018" name="Nat. Microbiol.">
        <title>Leveraging single-cell genomics to expand the fungal tree of life.</title>
        <authorList>
            <person name="Ahrendt S.R."/>
            <person name="Quandt C.A."/>
            <person name="Ciobanu D."/>
            <person name="Clum A."/>
            <person name="Salamov A."/>
            <person name="Andreopoulos B."/>
            <person name="Cheng J.F."/>
            <person name="Woyke T."/>
            <person name="Pelin A."/>
            <person name="Henrissat B."/>
            <person name="Reynolds N.K."/>
            <person name="Benny G.L."/>
            <person name="Smith M.E."/>
            <person name="James T.Y."/>
            <person name="Grigoriev I.V."/>
        </authorList>
    </citation>
    <scope>NUCLEOTIDE SEQUENCE [LARGE SCALE GENOMIC DNA]</scope>
    <source>
        <strain evidence="2">RSA 1356</strain>
    </source>
</reference>
<proteinExistence type="predicted"/>
<dbReference type="InterPro" id="IPR019412">
    <property type="entry name" value="IML2/TPR_39"/>
</dbReference>
<organism evidence="1 2">
    <name type="scientific">Thamnocephalis sphaerospora</name>
    <dbReference type="NCBI Taxonomy" id="78915"/>
    <lineage>
        <taxon>Eukaryota</taxon>
        <taxon>Fungi</taxon>
        <taxon>Fungi incertae sedis</taxon>
        <taxon>Zoopagomycota</taxon>
        <taxon>Zoopagomycotina</taxon>
        <taxon>Zoopagomycetes</taxon>
        <taxon>Zoopagales</taxon>
        <taxon>Sigmoideomycetaceae</taxon>
        <taxon>Thamnocephalis</taxon>
    </lineage>
</organism>
<name>A0A4P9XWK4_9FUNG</name>
<keyword evidence="2" id="KW-1185">Reference proteome</keyword>
<sequence length="223" mass="24398">MTATVAGDLISAGVNFGVGFFKLALSMLPPRALKVLSAFGLKGDRDHGLLLLRSATMADSELHTPFAALTLLGYHTGLSAFASYAPSLNQNLSEASEIIERMRVRYPNGRLWRIMEGKLCRVRADLPRATELFDRGAAAEGDVSTLSTRWAQIEHLMDYEFAWCRIIAGDYETGGEVFGRLATCTNWSRAFYAYLQAACLFAAGDTDHATAVLASVPTLIRKR</sequence>
<protein>
    <submittedName>
        <fullName evidence="1">Outer membrane protein Iml2/Tetratricopeptide repeat protein 39</fullName>
    </submittedName>
</protein>
<dbReference type="PANTHER" id="PTHR31859">
    <property type="entry name" value="TETRATRICOPEPTIDE REPEAT PROTEIN 39 FAMILY MEMBER"/>
    <property type="match status" value="1"/>
</dbReference>
<evidence type="ECO:0000313" key="1">
    <source>
        <dbReference type="EMBL" id="RKP10745.1"/>
    </source>
</evidence>
<accession>A0A4P9XWK4</accession>
<dbReference type="Pfam" id="PF10300">
    <property type="entry name" value="Iml2-TPR_39"/>
    <property type="match status" value="1"/>
</dbReference>
<dbReference type="AlphaFoldDB" id="A0A4P9XWK4"/>
<dbReference type="Proteomes" id="UP000271241">
    <property type="component" value="Unassembled WGS sequence"/>
</dbReference>
<dbReference type="PANTHER" id="PTHR31859:SF1">
    <property type="entry name" value="TETRATRICOPEPTIDE REPEAT PROTEIN 39C"/>
    <property type="match status" value="1"/>
</dbReference>
<dbReference type="OrthoDB" id="2154985at2759"/>
<feature type="non-terminal residue" evidence="1">
    <location>
        <position position="223"/>
    </location>
</feature>